<dbReference type="Proteomes" id="UP001307705">
    <property type="component" value="Unassembled WGS sequence"/>
</dbReference>
<name>A0ABQ6Q452_9BACT</name>
<organism evidence="1 2">
    <name type="scientific">Algoriphagus taiwanensis</name>
    <dbReference type="NCBI Taxonomy" id="1445656"/>
    <lineage>
        <taxon>Bacteria</taxon>
        <taxon>Pseudomonadati</taxon>
        <taxon>Bacteroidota</taxon>
        <taxon>Cytophagia</taxon>
        <taxon>Cytophagales</taxon>
        <taxon>Cyclobacteriaceae</taxon>
        <taxon>Algoriphagus</taxon>
    </lineage>
</organism>
<sequence>MATVLITLGFIALFFVLMSVRLIFLKNGEFKGTCASQSPFLNKEGATCGYCGKTVSADSTCGNPDNEVDKVLAKFK</sequence>
<proteinExistence type="predicted"/>
<keyword evidence="2" id="KW-1185">Reference proteome</keyword>
<evidence type="ECO:0008006" key="3">
    <source>
        <dbReference type="Google" id="ProtNLM"/>
    </source>
</evidence>
<protein>
    <recommendedName>
        <fullName evidence="3">Membrane or secreted protein</fullName>
    </recommendedName>
</protein>
<dbReference type="EMBL" id="BTPE01000012">
    <property type="protein sequence ID" value="GMQ34954.1"/>
    <property type="molecule type" value="Genomic_DNA"/>
</dbReference>
<gene>
    <name evidence="1" type="ORF">Ataiwa_32270</name>
</gene>
<accession>A0ABQ6Q452</accession>
<comment type="caution">
    <text evidence="1">The sequence shown here is derived from an EMBL/GenBank/DDBJ whole genome shotgun (WGS) entry which is preliminary data.</text>
</comment>
<reference evidence="1 2" key="1">
    <citation type="submission" date="2023-08" db="EMBL/GenBank/DDBJ databases">
        <title>Draft genome sequence of Algoriphagus taiwanensis.</title>
        <authorList>
            <person name="Takatani N."/>
            <person name="Hosokawa M."/>
            <person name="Sawabe T."/>
        </authorList>
    </citation>
    <scope>NUCLEOTIDE SEQUENCE [LARGE SCALE GENOMIC DNA]</scope>
    <source>
        <strain evidence="1 2">JCM 19755</strain>
    </source>
</reference>
<dbReference type="RefSeq" id="WP_338229775.1">
    <property type="nucleotide sequence ID" value="NZ_BTPE01000012.1"/>
</dbReference>
<evidence type="ECO:0000313" key="2">
    <source>
        <dbReference type="Proteomes" id="UP001307705"/>
    </source>
</evidence>
<evidence type="ECO:0000313" key="1">
    <source>
        <dbReference type="EMBL" id="GMQ34954.1"/>
    </source>
</evidence>